<accession>A0A6C1AZS1</accession>
<evidence type="ECO:0000313" key="3">
    <source>
        <dbReference type="Proteomes" id="UP000501991"/>
    </source>
</evidence>
<evidence type="ECO:0000256" key="1">
    <source>
        <dbReference type="SAM" id="Phobius"/>
    </source>
</evidence>
<sequence>MMRTVSLFVVMLSAVGGLWIVLRGDFYLPNRFDPSLATHFAGLAARLLGAALIALAAAGVNFMRHMASGMPVARARQWQWRQFVLVSLTIILFTAAFIGAEVVPNPDHRPAAHARADRSAAQTP</sequence>
<dbReference type="AlphaFoldDB" id="A0A6C1AZS1"/>
<protein>
    <submittedName>
        <fullName evidence="2">Uncharacterized protein</fullName>
    </submittedName>
</protein>
<name>A0A6C1AZS1_9RHOO</name>
<gene>
    <name evidence="2" type="ORF">G3580_02655</name>
</gene>
<organism evidence="2 3">
    <name type="scientific">Nitrogeniibacter mangrovi</name>
    <dbReference type="NCBI Taxonomy" id="2016596"/>
    <lineage>
        <taxon>Bacteria</taxon>
        <taxon>Pseudomonadati</taxon>
        <taxon>Pseudomonadota</taxon>
        <taxon>Betaproteobacteria</taxon>
        <taxon>Rhodocyclales</taxon>
        <taxon>Zoogloeaceae</taxon>
        <taxon>Nitrogeniibacter</taxon>
    </lineage>
</organism>
<keyword evidence="3" id="KW-1185">Reference proteome</keyword>
<proteinExistence type="predicted"/>
<feature type="transmembrane region" description="Helical" evidence="1">
    <location>
        <begin position="83"/>
        <end position="100"/>
    </location>
</feature>
<dbReference type="KEGG" id="azq:G3580_02655"/>
<keyword evidence="1" id="KW-0472">Membrane</keyword>
<feature type="transmembrane region" description="Helical" evidence="1">
    <location>
        <begin position="39"/>
        <end position="62"/>
    </location>
</feature>
<dbReference type="RefSeq" id="WP_173763791.1">
    <property type="nucleotide sequence ID" value="NZ_CP048836.1"/>
</dbReference>
<evidence type="ECO:0000313" key="2">
    <source>
        <dbReference type="EMBL" id="QID16623.1"/>
    </source>
</evidence>
<dbReference type="EMBL" id="CP048836">
    <property type="protein sequence ID" value="QID16623.1"/>
    <property type="molecule type" value="Genomic_DNA"/>
</dbReference>
<keyword evidence="1" id="KW-0812">Transmembrane</keyword>
<dbReference type="Proteomes" id="UP000501991">
    <property type="component" value="Chromosome"/>
</dbReference>
<keyword evidence="1" id="KW-1133">Transmembrane helix</keyword>
<reference evidence="2 3" key="1">
    <citation type="submission" date="2020-02" db="EMBL/GenBank/DDBJ databases">
        <title>Nitrogenibacter mangrovi gen. nov., sp. nov. isolated from mangrove sediment, a denitrifying betaproteobacterium.</title>
        <authorList>
            <person name="Liao H."/>
            <person name="Tian Y."/>
        </authorList>
    </citation>
    <scope>NUCLEOTIDE SEQUENCE [LARGE SCALE GENOMIC DNA]</scope>
    <source>
        <strain evidence="2 3">M9-3-2</strain>
    </source>
</reference>